<organism evidence="4 5">
    <name type="scientific">Amycolatopsis rhizosphaerae</name>
    <dbReference type="NCBI Taxonomy" id="2053003"/>
    <lineage>
        <taxon>Bacteria</taxon>
        <taxon>Bacillati</taxon>
        <taxon>Actinomycetota</taxon>
        <taxon>Actinomycetes</taxon>
        <taxon>Pseudonocardiales</taxon>
        <taxon>Pseudonocardiaceae</taxon>
        <taxon>Amycolatopsis</taxon>
    </lineage>
</organism>
<name>A0A558B335_9PSEU</name>
<feature type="chain" id="PRO_5021761692" description="Alkaline phosphatase family protein" evidence="3">
    <location>
        <begin position="36"/>
        <end position="785"/>
    </location>
</feature>
<keyword evidence="1" id="KW-0175">Coiled coil</keyword>
<dbReference type="AlphaFoldDB" id="A0A558B335"/>
<dbReference type="OrthoDB" id="8170501at2"/>
<keyword evidence="5" id="KW-1185">Reference proteome</keyword>
<reference evidence="4 5" key="2">
    <citation type="submission" date="2019-08" db="EMBL/GenBank/DDBJ databases">
        <title>Amycolatopsis acidicola sp. nov., isolated from peat swamp forest soil.</title>
        <authorList>
            <person name="Srisuk N."/>
        </authorList>
    </citation>
    <scope>NUCLEOTIDE SEQUENCE [LARGE SCALE GENOMIC DNA]</scope>
    <source>
        <strain evidence="4 5">TBRC 6029</strain>
    </source>
</reference>
<feature type="region of interest" description="Disordered" evidence="2">
    <location>
        <begin position="615"/>
        <end position="640"/>
    </location>
</feature>
<dbReference type="InterPro" id="IPR017850">
    <property type="entry name" value="Alkaline_phosphatase_core_sf"/>
</dbReference>
<evidence type="ECO:0008006" key="6">
    <source>
        <dbReference type="Google" id="ProtNLM"/>
    </source>
</evidence>
<reference evidence="4 5" key="1">
    <citation type="submission" date="2019-07" db="EMBL/GenBank/DDBJ databases">
        <authorList>
            <person name="Duangmal K."/>
            <person name="Teo W.F.A."/>
        </authorList>
    </citation>
    <scope>NUCLEOTIDE SEQUENCE [LARGE SCALE GENOMIC DNA]</scope>
    <source>
        <strain evidence="4 5">TBRC 6029</strain>
    </source>
</reference>
<protein>
    <recommendedName>
        <fullName evidence="6">Alkaline phosphatase family protein</fullName>
    </recommendedName>
</protein>
<dbReference type="RefSeq" id="WP_144591982.1">
    <property type="nucleotide sequence ID" value="NZ_VJWX01000402.1"/>
</dbReference>
<evidence type="ECO:0000313" key="5">
    <source>
        <dbReference type="Proteomes" id="UP000320011"/>
    </source>
</evidence>
<proteinExistence type="predicted"/>
<evidence type="ECO:0000313" key="4">
    <source>
        <dbReference type="EMBL" id="TVT30919.1"/>
    </source>
</evidence>
<sequence>MEVKSGRRLRRTAALAATAAVVVAGAVTGSAGASAVSPASSPGTCRLGNGVQHVISIVFDNVHFFRDNPNVPSDLERMPHLLDFLKSNGTVLSNVHTPMIAHTADDSLTLYTGLYGDRHGQPVSNSYRTYNPDGTTDPAGSFAYWTDPVYDTAATPASGHDTTPTMAYSDGNGRKPGEGGRQTPAPWVPFTRAGCSVGDFSTANMVLENTKLDLPTVFGANSPEVAQYTADSSPYKNAETADYVGVAVHCALGDTVCSGATAVKYGQSAPSPSAVADALPTEPGGYTGYQALFGAKYVAPRIGAGTPSLTRNGYPVTDAAGELTDLDGTAITNGNTGKPGFPGFNPTASQSLAYLATLQESGIPVTYGYISDLHERKPGTSGCTTESAVATGYALAPGDSCYATNAKAYDDAFAKFFDRLAKDGITPKNTVFLISSEENDQFAGANVGRAVQPTPAGCDGVATPCHYATGQVGELAANINGLLAGSASSGTRFDLEPQGASIYVPGRPRADDPAVRQLERDTAAMTADDPYRGVAGEKVVDYQAGAVEQRILHMSSADPLRTPTYTLFPKPDFYFSTSGPNVSVLGRYAWNHGYYTPNIDITWAGIVGPGVAARGVDGPDPAGGNEAHDPNSTRTVPEASTVGTWVEETDLRPTLLHLTRLSDDYQTDGRVISQVLASPSPSLKATERLAAVYQQLNSSVGAFATDTLIADTAALAGGSAGDDRAYQREQHRLTRLAEERDELAAVLKEQLSRAAAGQAPGFGVLRSEQARAEALLRQARELSAR</sequence>
<feature type="signal peptide" evidence="3">
    <location>
        <begin position="1"/>
        <end position="35"/>
    </location>
</feature>
<evidence type="ECO:0000256" key="2">
    <source>
        <dbReference type="SAM" id="MobiDB-lite"/>
    </source>
</evidence>
<dbReference type="Proteomes" id="UP000320011">
    <property type="component" value="Unassembled WGS sequence"/>
</dbReference>
<evidence type="ECO:0000256" key="1">
    <source>
        <dbReference type="SAM" id="Coils"/>
    </source>
</evidence>
<comment type="caution">
    <text evidence="4">The sequence shown here is derived from an EMBL/GenBank/DDBJ whole genome shotgun (WGS) entry which is preliminary data.</text>
</comment>
<feature type="region of interest" description="Disordered" evidence="2">
    <location>
        <begin position="155"/>
        <end position="187"/>
    </location>
</feature>
<feature type="coiled-coil region" evidence="1">
    <location>
        <begin position="726"/>
        <end position="785"/>
    </location>
</feature>
<dbReference type="Gene3D" id="3.40.720.10">
    <property type="entry name" value="Alkaline Phosphatase, subunit A"/>
    <property type="match status" value="1"/>
</dbReference>
<gene>
    <name evidence="4" type="ORF">FNH05_28750</name>
</gene>
<dbReference type="EMBL" id="VJWX01000402">
    <property type="protein sequence ID" value="TVT30919.1"/>
    <property type="molecule type" value="Genomic_DNA"/>
</dbReference>
<keyword evidence="3" id="KW-0732">Signal</keyword>
<accession>A0A558B335</accession>
<evidence type="ECO:0000256" key="3">
    <source>
        <dbReference type="SAM" id="SignalP"/>
    </source>
</evidence>